<dbReference type="SUPFAM" id="SSF55874">
    <property type="entry name" value="ATPase domain of HSP90 chaperone/DNA topoisomerase II/histidine kinase"/>
    <property type="match status" value="1"/>
</dbReference>
<keyword evidence="8" id="KW-0902">Two-component regulatory system</keyword>
<dbReference type="AlphaFoldDB" id="A0A840UTU2"/>
<dbReference type="EC" id="2.7.13.3" evidence="2"/>
<dbReference type="Gene3D" id="3.30.450.20">
    <property type="entry name" value="PAS domain"/>
    <property type="match status" value="1"/>
</dbReference>
<evidence type="ECO:0000256" key="7">
    <source>
        <dbReference type="ARBA" id="ARBA00022840"/>
    </source>
</evidence>
<dbReference type="InterPro" id="IPR013656">
    <property type="entry name" value="PAS_4"/>
</dbReference>
<dbReference type="InterPro" id="IPR036890">
    <property type="entry name" value="HATPase_C_sf"/>
</dbReference>
<evidence type="ECO:0000256" key="4">
    <source>
        <dbReference type="ARBA" id="ARBA00022679"/>
    </source>
</evidence>
<dbReference type="Pfam" id="PF00512">
    <property type="entry name" value="HisKA"/>
    <property type="match status" value="1"/>
</dbReference>
<dbReference type="InterPro" id="IPR004358">
    <property type="entry name" value="Sig_transdc_His_kin-like_C"/>
</dbReference>
<dbReference type="InterPro" id="IPR003661">
    <property type="entry name" value="HisK_dim/P_dom"/>
</dbReference>
<dbReference type="Proteomes" id="UP000539642">
    <property type="component" value="Unassembled WGS sequence"/>
</dbReference>
<evidence type="ECO:0000256" key="8">
    <source>
        <dbReference type="ARBA" id="ARBA00023012"/>
    </source>
</evidence>
<dbReference type="SMART" id="SM00387">
    <property type="entry name" value="HATPase_c"/>
    <property type="match status" value="1"/>
</dbReference>
<dbReference type="Gene3D" id="1.10.287.130">
    <property type="match status" value="1"/>
</dbReference>
<keyword evidence="3" id="KW-0597">Phosphoprotein</keyword>
<accession>A0A840UTU2</accession>
<dbReference type="GO" id="GO:0005524">
    <property type="term" value="F:ATP binding"/>
    <property type="evidence" value="ECO:0007669"/>
    <property type="project" value="UniProtKB-KW"/>
</dbReference>
<evidence type="ECO:0000256" key="1">
    <source>
        <dbReference type="ARBA" id="ARBA00000085"/>
    </source>
</evidence>
<dbReference type="PANTHER" id="PTHR43065:SF10">
    <property type="entry name" value="PEROXIDE STRESS-ACTIVATED HISTIDINE KINASE MAK3"/>
    <property type="match status" value="1"/>
</dbReference>
<dbReference type="Pfam" id="PF08448">
    <property type="entry name" value="PAS_4"/>
    <property type="match status" value="1"/>
</dbReference>
<dbReference type="InterPro" id="IPR005467">
    <property type="entry name" value="His_kinase_dom"/>
</dbReference>
<sequence>MKALTTLEDLVGIEHCKLGFYQELQQKVEQLKTSNQELEKKRREIQAVLDGITDLMVVLSEDLRIQQVNHVFTEWFPGIDPIGRTCHEVFRGSTSRCGDCPALRSLDLGQIVKDLCIYKVNSKFRHFEIIASPLKLSPTGERSVLVFKRDVTLEKEFQAQFYQAEKMATVGALAAGVAHEINNPLTAISGFAEGLRRRLGRVRDCVEPEVFADFKEYADTIVKECSRCRDIVQTLLTFSRPVASSLWPVDMNQCVNDTLFLLKHHFKERRGITVKTSLAPGLPKIMGDESQLKQVIINLVTNAFDATGKGGHIDIITRERAGGGVELLVEDNGCGIPPELQDKLFEPFFTTKPVGKGIGIGLSTCYAIVKHHRGEITVTSEKDRGASFKVSLPGIEV</sequence>
<keyword evidence="7" id="KW-0067">ATP-binding</keyword>
<dbReference type="CDD" id="cd00082">
    <property type="entry name" value="HisKA"/>
    <property type="match status" value="1"/>
</dbReference>
<evidence type="ECO:0000256" key="3">
    <source>
        <dbReference type="ARBA" id="ARBA00022553"/>
    </source>
</evidence>
<evidence type="ECO:0000256" key="6">
    <source>
        <dbReference type="ARBA" id="ARBA00022777"/>
    </source>
</evidence>
<dbReference type="Pfam" id="PF02518">
    <property type="entry name" value="HATPase_c"/>
    <property type="match status" value="1"/>
</dbReference>
<dbReference type="InterPro" id="IPR036097">
    <property type="entry name" value="HisK_dim/P_sf"/>
</dbReference>
<keyword evidence="4" id="KW-0808">Transferase</keyword>
<evidence type="ECO:0000256" key="2">
    <source>
        <dbReference type="ARBA" id="ARBA00012438"/>
    </source>
</evidence>
<evidence type="ECO:0000256" key="5">
    <source>
        <dbReference type="ARBA" id="ARBA00022741"/>
    </source>
</evidence>
<keyword evidence="12" id="KW-1185">Reference proteome</keyword>
<feature type="coiled-coil region" evidence="9">
    <location>
        <begin position="21"/>
        <end position="55"/>
    </location>
</feature>
<proteinExistence type="predicted"/>
<evidence type="ECO:0000256" key="9">
    <source>
        <dbReference type="SAM" id="Coils"/>
    </source>
</evidence>
<reference evidence="11 12" key="1">
    <citation type="submission" date="2020-08" db="EMBL/GenBank/DDBJ databases">
        <title>Genomic Encyclopedia of Type Strains, Phase IV (KMG-IV): sequencing the most valuable type-strain genomes for metagenomic binning, comparative biology and taxonomic classification.</title>
        <authorList>
            <person name="Goeker M."/>
        </authorList>
    </citation>
    <scope>NUCLEOTIDE SEQUENCE [LARGE SCALE GENOMIC DNA]</scope>
    <source>
        <strain evidence="11 12">DSM 28570</strain>
    </source>
</reference>
<dbReference type="SUPFAM" id="SSF55785">
    <property type="entry name" value="PYP-like sensor domain (PAS domain)"/>
    <property type="match status" value="1"/>
</dbReference>
<dbReference type="InterPro" id="IPR035965">
    <property type="entry name" value="PAS-like_dom_sf"/>
</dbReference>
<gene>
    <name evidence="11" type="ORF">HNQ81_002964</name>
</gene>
<keyword evidence="5" id="KW-0547">Nucleotide-binding</keyword>
<dbReference type="InterPro" id="IPR003594">
    <property type="entry name" value="HATPase_dom"/>
</dbReference>
<comment type="catalytic activity">
    <reaction evidence="1">
        <text>ATP + protein L-histidine = ADP + protein N-phospho-L-histidine.</text>
        <dbReference type="EC" id="2.7.13.3"/>
    </reaction>
</comment>
<organism evidence="11 12">
    <name type="scientific">Desulfoprunum benzoelyticum</name>
    <dbReference type="NCBI Taxonomy" id="1506996"/>
    <lineage>
        <taxon>Bacteria</taxon>
        <taxon>Pseudomonadati</taxon>
        <taxon>Thermodesulfobacteriota</taxon>
        <taxon>Desulfobulbia</taxon>
        <taxon>Desulfobulbales</taxon>
        <taxon>Desulfobulbaceae</taxon>
        <taxon>Desulfoprunum</taxon>
    </lineage>
</organism>
<dbReference type="SMART" id="SM00388">
    <property type="entry name" value="HisKA"/>
    <property type="match status" value="1"/>
</dbReference>
<comment type="caution">
    <text evidence="11">The sequence shown here is derived from an EMBL/GenBank/DDBJ whole genome shotgun (WGS) entry which is preliminary data.</text>
</comment>
<dbReference type="RefSeq" id="WP_183352020.1">
    <property type="nucleotide sequence ID" value="NZ_JACHEO010000021.1"/>
</dbReference>
<dbReference type="EMBL" id="JACHEO010000021">
    <property type="protein sequence ID" value="MBB5349212.1"/>
    <property type="molecule type" value="Genomic_DNA"/>
</dbReference>
<keyword evidence="6" id="KW-0418">Kinase</keyword>
<name>A0A840UTU2_9BACT</name>
<dbReference type="Gene3D" id="3.30.565.10">
    <property type="entry name" value="Histidine kinase-like ATPase, C-terminal domain"/>
    <property type="match status" value="1"/>
</dbReference>
<dbReference type="GO" id="GO:0000155">
    <property type="term" value="F:phosphorelay sensor kinase activity"/>
    <property type="evidence" value="ECO:0007669"/>
    <property type="project" value="InterPro"/>
</dbReference>
<evidence type="ECO:0000313" key="12">
    <source>
        <dbReference type="Proteomes" id="UP000539642"/>
    </source>
</evidence>
<dbReference type="SUPFAM" id="SSF47384">
    <property type="entry name" value="Homodimeric domain of signal transducing histidine kinase"/>
    <property type="match status" value="1"/>
</dbReference>
<protein>
    <recommendedName>
        <fullName evidence="2">histidine kinase</fullName>
        <ecNumber evidence="2">2.7.13.3</ecNumber>
    </recommendedName>
</protein>
<evidence type="ECO:0000259" key="10">
    <source>
        <dbReference type="PROSITE" id="PS50109"/>
    </source>
</evidence>
<keyword evidence="9" id="KW-0175">Coiled coil</keyword>
<dbReference type="PROSITE" id="PS50109">
    <property type="entry name" value="HIS_KIN"/>
    <property type="match status" value="1"/>
</dbReference>
<feature type="domain" description="Histidine kinase" evidence="10">
    <location>
        <begin position="176"/>
        <end position="396"/>
    </location>
</feature>
<dbReference type="PRINTS" id="PR00344">
    <property type="entry name" value="BCTRLSENSOR"/>
</dbReference>
<evidence type="ECO:0000313" key="11">
    <source>
        <dbReference type="EMBL" id="MBB5349212.1"/>
    </source>
</evidence>
<dbReference type="PANTHER" id="PTHR43065">
    <property type="entry name" value="SENSOR HISTIDINE KINASE"/>
    <property type="match status" value="1"/>
</dbReference>